<evidence type="ECO:0000313" key="13">
    <source>
        <dbReference type="EMBL" id="QHT65642.1"/>
    </source>
</evidence>
<keyword evidence="8" id="KW-0414">Isoprene biosynthesis</keyword>
<evidence type="ECO:0000256" key="6">
    <source>
        <dbReference type="ARBA" id="ARBA00022842"/>
    </source>
</evidence>
<evidence type="ECO:0000256" key="11">
    <source>
        <dbReference type="PIRSR" id="PIRSR018427-1"/>
    </source>
</evidence>
<dbReference type="HAMAP" id="MF_00202">
    <property type="entry name" value="Idi"/>
    <property type="match status" value="1"/>
</dbReference>
<dbReference type="InterPro" id="IPR000086">
    <property type="entry name" value="NUDIX_hydrolase_dom"/>
</dbReference>
<evidence type="ECO:0000256" key="9">
    <source>
        <dbReference type="ARBA" id="ARBA00023235"/>
    </source>
</evidence>
<sequence length="179" mass="20777">MSPENRNYVVLVDPQGQAIGVEEKLKAHQKGLLHKAFSIFVWNSKNEMLLQQRNLNKYHFGGLWSNTCCSHPSPDEDLAQAAHRRLQEEMGFYTPLTQAFSFIYKAADPKSKLIEHELDTVFVGIYDGEIRPDLQEIEAYRWVTLDALTQEMAENPEQFTEWFKICLAMMEEKQLLPQI</sequence>
<evidence type="ECO:0000256" key="1">
    <source>
        <dbReference type="ARBA" id="ARBA00004826"/>
    </source>
</evidence>
<dbReference type="InterPro" id="IPR011876">
    <property type="entry name" value="IsopentenylPP_isomerase_typ1"/>
</dbReference>
<dbReference type="Proteomes" id="UP000480178">
    <property type="component" value="Chromosome"/>
</dbReference>
<evidence type="ECO:0000256" key="10">
    <source>
        <dbReference type="NCBIfam" id="TIGR02150"/>
    </source>
</evidence>
<evidence type="ECO:0000256" key="2">
    <source>
        <dbReference type="ARBA" id="ARBA00007579"/>
    </source>
</evidence>
<evidence type="ECO:0000259" key="12">
    <source>
        <dbReference type="PROSITE" id="PS51462"/>
    </source>
</evidence>
<keyword evidence="9 13" id="KW-0413">Isomerase</keyword>
<keyword evidence="6" id="KW-0460">Magnesium</keyword>
<dbReference type="GO" id="GO:0005737">
    <property type="term" value="C:cytoplasm"/>
    <property type="evidence" value="ECO:0007669"/>
    <property type="project" value="TreeGrafter"/>
</dbReference>
<gene>
    <name evidence="13" type="primary">idi</name>
    <name evidence="13" type="ORF">GXP67_02650</name>
</gene>
<dbReference type="PIRSF" id="PIRSF018427">
    <property type="entry name" value="Isopntndiph_ism"/>
    <property type="match status" value="1"/>
</dbReference>
<evidence type="ECO:0000313" key="14">
    <source>
        <dbReference type="Proteomes" id="UP000480178"/>
    </source>
</evidence>
<dbReference type="GO" id="GO:0050992">
    <property type="term" value="P:dimethylallyl diphosphate biosynthetic process"/>
    <property type="evidence" value="ECO:0007669"/>
    <property type="project" value="UniProtKB-UniPathway"/>
</dbReference>
<dbReference type="SUPFAM" id="SSF55811">
    <property type="entry name" value="Nudix"/>
    <property type="match status" value="1"/>
</dbReference>
<name>A0A6C0GCT7_9BACT</name>
<dbReference type="GO" id="GO:0046872">
    <property type="term" value="F:metal ion binding"/>
    <property type="evidence" value="ECO:0007669"/>
    <property type="project" value="UniProtKB-KW"/>
</dbReference>
<evidence type="ECO:0000256" key="5">
    <source>
        <dbReference type="ARBA" id="ARBA00022723"/>
    </source>
</evidence>
<feature type="active site" evidence="11">
    <location>
        <position position="117"/>
    </location>
</feature>
<evidence type="ECO:0000256" key="7">
    <source>
        <dbReference type="ARBA" id="ARBA00023211"/>
    </source>
</evidence>
<keyword evidence="5" id="KW-0479">Metal-binding</keyword>
<dbReference type="PROSITE" id="PS51462">
    <property type="entry name" value="NUDIX"/>
    <property type="match status" value="1"/>
</dbReference>
<dbReference type="InterPro" id="IPR056375">
    <property type="entry name" value="Idi_bact"/>
</dbReference>
<dbReference type="Pfam" id="PF00293">
    <property type="entry name" value="NUDIX"/>
    <property type="match status" value="1"/>
</dbReference>
<organism evidence="13 14">
    <name type="scientific">Rhodocytophaga rosea</name>
    <dbReference type="NCBI Taxonomy" id="2704465"/>
    <lineage>
        <taxon>Bacteria</taxon>
        <taxon>Pseudomonadati</taxon>
        <taxon>Bacteroidota</taxon>
        <taxon>Cytophagia</taxon>
        <taxon>Cytophagales</taxon>
        <taxon>Rhodocytophagaceae</taxon>
        <taxon>Rhodocytophaga</taxon>
    </lineage>
</organism>
<keyword evidence="7" id="KW-0464">Manganese</keyword>
<dbReference type="KEGG" id="rhoz:GXP67_02650"/>
<dbReference type="CDD" id="cd02885">
    <property type="entry name" value="NUDIX_IPP_Isomerase"/>
    <property type="match status" value="1"/>
</dbReference>
<evidence type="ECO:0000256" key="3">
    <source>
        <dbReference type="ARBA" id="ARBA00012057"/>
    </source>
</evidence>
<dbReference type="EC" id="5.3.3.2" evidence="3 10"/>
<keyword evidence="14" id="KW-1185">Reference proteome</keyword>
<comment type="pathway">
    <text evidence="1">Isoprenoid biosynthesis; dimethylallyl diphosphate biosynthesis; dimethylallyl diphosphate from isopentenyl diphosphate: step 1/1.</text>
</comment>
<accession>A0A6C0GCT7</accession>
<feature type="active site" evidence="11">
    <location>
        <position position="69"/>
    </location>
</feature>
<dbReference type="AlphaFoldDB" id="A0A6C0GCT7"/>
<proteinExistence type="inferred from homology"/>
<dbReference type="Gene3D" id="3.90.79.10">
    <property type="entry name" value="Nucleoside Triphosphate Pyrophosphohydrolase"/>
    <property type="match status" value="1"/>
</dbReference>
<evidence type="ECO:0000256" key="8">
    <source>
        <dbReference type="ARBA" id="ARBA00023229"/>
    </source>
</evidence>
<dbReference type="GO" id="GO:0004452">
    <property type="term" value="F:isopentenyl-diphosphate delta-isomerase activity"/>
    <property type="evidence" value="ECO:0007669"/>
    <property type="project" value="UniProtKB-UniRule"/>
</dbReference>
<comment type="similarity">
    <text evidence="2">Belongs to the IPP isomerase type 1 family.</text>
</comment>
<dbReference type="UniPathway" id="UPA00059">
    <property type="reaction ID" value="UER00104"/>
</dbReference>
<keyword evidence="4" id="KW-0963">Cytoplasm</keyword>
<dbReference type="NCBIfam" id="NF002995">
    <property type="entry name" value="PRK03759.1"/>
    <property type="match status" value="1"/>
</dbReference>
<evidence type="ECO:0000256" key="4">
    <source>
        <dbReference type="ARBA" id="ARBA00022490"/>
    </source>
</evidence>
<dbReference type="InterPro" id="IPR015797">
    <property type="entry name" value="NUDIX_hydrolase-like_dom_sf"/>
</dbReference>
<dbReference type="RefSeq" id="WP_162441724.1">
    <property type="nucleotide sequence ID" value="NZ_CP048222.1"/>
</dbReference>
<dbReference type="PANTHER" id="PTHR10885">
    <property type="entry name" value="ISOPENTENYL-DIPHOSPHATE DELTA-ISOMERASE"/>
    <property type="match status" value="1"/>
</dbReference>
<dbReference type="EMBL" id="CP048222">
    <property type="protein sequence ID" value="QHT65642.1"/>
    <property type="molecule type" value="Genomic_DNA"/>
</dbReference>
<reference evidence="13 14" key="1">
    <citation type="submission" date="2020-01" db="EMBL/GenBank/DDBJ databases">
        <authorList>
            <person name="Kim M.K."/>
        </authorList>
    </citation>
    <scope>NUCLEOTIDE SEQUENCE [LARGE SCALE GENOMIC DNA]</scope>
    <source>
        <strain evidence="13 14">172606-1</strain>
    </source>
</reference>
<dbReference type="NCBIfam" id="TIGR02150">
    <property type="entry name" value="IPP_isom_1"/>
    <property type="match status" value="1"/>
</dbReference>
<protein>
    <recommendedName>
        <fullName evidence="3 10">Isopentenyl-diphosphate delta-isomerase</fullName>
        <ecNumber evidence="3 10">5.3.3.2</ecNumber>
    </recommendedName>
</protein>
<dbReference type="GO" id="GO:0009240">
    <property type="term" value="P:isopentenyl diphosphate biosynthetic process"/>
    <property type="evidence" value="ECO:0007669"/>
    <property type="project" value="TreeGrafter"/>
</dbReference>
<dbReference type="PANTHER" id="PTHR10885:SF0">
    <property type="entry name" value="ISOPENTENYL-DIPHOSPHATE DELTA-ISOMERASE"/>
    <property type="match status" value="1"/>
</dbReference>
<feature type="domain" description="Nudix hydrolase" evidence="12">
    <location>
        <begin position="32"/>
        <end position="165"/>
    </location>
</feature>